<organism evidence="1 2">
    <name type="scientific">Olsenella absiana</name>
    <dbReference type="NCBI Taxonomy" id="3115222"/>
    <lineage>
        <taxon>Bacteria</taxon>
        <taxon>Bacillati</taxon>
        <taxon>Actinomycetota</taxon>
        <taxon>Coriobacteriia</taxon>
        <taxon>Coriobacteriales</taxon>
        <taxon>Atopobiaceae</taxon>
        <taxon>Olsenella</taxon>
    </lineage>
</organism>
<keyword evidence="2" id="KW-1185">Reference proteome</keyword>
<dbReference type="EMBL" id="JAZGJQ010000017">
    <property type="protein sequence ID" value="MEE6148235.1"/>
    <property type="molecule type" value="Genomic_DNA"/>
</dbReference>
<gene>
    <name evidence="1" type="ORF">VXJ25_09620</name>
</gene>
<evidence type="ECO:0000313" key="2">
    <source>
        <dbReference type="Proteomes" id="UP001332931"/>
    </source>
</evidence>
<comment type="caution">
    <text evidence="1">The sequence shown here is derived from an EMBL/GenBank/DDBJ whole genome shotgun (WGS) entry which is preliminary data.</text>
</comment>
<dbReference type="Proteomes" id="UP001332931">
    <property type="component" value="Unassembled WGS sequence"/>
</dbReference>
<evidence type="ECO:0000313" key="1">
    <source>
        <dbReference type="EMBL" id="MEE6148235.1"/>
    </source>
</evidence>
<protein>
    <submittedName>
        <fullName evidence="1">Uncharacterized protein</fullName>
    </submittedName>
</protein>
<dbReference type="RefSeq" id="WP_330959004.1">
    <property type="nucleotide sequence ID" value="NZ_JAZGJQ010000017.1"/>
</dbReference>
<proteinExistence type="predicted"/>
<accession>A0ABU7RC99</accession>
<name>A0ABU7RC99_9ACTN</name>
<sequence>MEAIPEYLFKFDDYDEAELEYLTREEFNELRGLLDPDDQTLDLLMHRINDVAMCYAYVAVANPPRDALDLVHDAIDALRVHGIALPDFKLVRDLSFNEYDGWGAHVSPERLSRIL</sequence>
<reference evidence="1 2" key="1">
    <citation type="submission" date="2024-01" db="EMBL/GenBank/DDBJ databases">
        <title>Description of Olsenella sp. nov., isolated from pig feces.</title>
        <authorList>
            <person name="Chang Y.-H."/>
        </authorList>
    </citation>
    <scope>NUCLEOTIDE SEQUENCE [LARGE SCALE GENOMIC DNA]</scope>
    <source>
        <strain evidence="1 2">YH-ols2223</strain>
    </source>
</reference>